<dbReference type="GO" id="GO:0005829">
    <property type="term" value="C:cytosol"/>
    <property type="evidence" value="ECO:0007669"/>
    <property type="project" value="TreeGrafter"/>
</dbReference>
<dbReference type="SUPFAM" id="SSF50692">
    <property type="entry name" value="ADC-like"/>
    <property type="match status" value="1"/>
</dbReference>
<evidence type="ECO:0000256" key="4">
    <source>
        <dbReference type="ARBA" id="ARBA00022813"/>
    </source>
</evidence>
<dbReference type="PANTHER" id="PTHR21012:SF0">
    <property type="entry name" value="ASPARTATE 1-DECARBOXYLASE"/>
    <property type="match status" value="1"/>
</dbReference>
<dbReference type="Proteomes" id="UP000199518">
    <property type="component" value="Unassembled WGS sequence"/>
</dbReference>
<gene>
    <name evidence="9" type="primary">panD</name>
    <name evidence="13" type="ORF">SAMN05421753_11533</name>
</gene>
<dbReference type="CDD" id="cd06919">
    <property type="entry name" value="Asp_decarbox"/>
    <property type="match status" value="1"/>
</dbReference>
<evidence type="ECO:0000256" key="1">
    <source>
        <dbReference type="ARBA" id="ARBA00022490"/>
    </source>
</evidence>
<keyword evidence="6 9" id="KW-0456">Lyase</keyword>
<dbReference type="PIRSF" id="PIRSF006246">
    <property type="entry name" value="Asp_decarbox"/>
    <property type="match status" value="1"/>
</dbReference>
<evidence type="ECO:0000256" key="10">
    <source>
        <dbReference type="PIRSR" id="PIRSR006246-1"/>
    </source>
</evidence>
<feature type="active site" description="Proton donor" evidence="9 10">
    <location>
        <position position="58"/>
    </location>
</feature>
<evidence type="ECO:0000313" key="14">
    <source>
        <dbReference type="Proteomes" id="UP000199518"/>
    </source>
</evidence>
<comment type="cofactor">
    <cofactor evidence="9 10">
        <name>pyruvate</name>
        <dbReference type="ChEBI" id="CHEBI:15361"/>
    </cofactor>
    <text evidence="9 10">Binds 1 pyruvoyl group covalently per subunit.</text>
</comment>
<comment type="subunit">
    <text evidence="9">Heterooctamer of four alpha and four beta subunits.</text>
</comment>
<accession>A0A1I3N8Z0</accession>
<dbReference type="InterPro" id="IPR003190">
    <property type="entry name" value="Asp_decarbox"/>
</dbReference>
<dbReference type="GO" id="GO:0006523">
    <property type="term" value="P:alanine biosynthetic process"/>
    <property type="evidence" value="ECO:0007669"/>
    <property type="project" value="InterPro"/>
</dbReference>
<keyword evidence="14" id="KW-1185">Reference proteome</keyword>
<dbReference type="STRING" id="1576369.SAMN05421753_11533"/>
<dbReference type="RefSeq" id="WP_092053272.1">
    <property type="nucleotide sequence ID" value="NZ_FOQD01000015.1"/>
</dbReference>
<evidence type="ECO:0000256" key="6">
    <source>
        <dbReference type="ARBA" id="ARBA00023239"/>
    </source>
</evidence>
<keyword evidence="1 9" id="KW-0963">Cytoplasm</keyword>
<comment type="catalytic activity">
    <reaction evidence="9">
        <text>L-aspartate + H(+) = beta-alanine + CO2</text>
        <dbReference type="Rhea" id="RHEA:19497"/>
        <dbReference type="ChEBI" id="CHEBI:15378"/>
        <dbReference type="ChEBI" id="CHEBI:16526"/>
        <dbReference type="ChEBI" id="CHEBI:29991"/>
        <dbReference type="ChEBI" id="CHEBI:57966"/>
        <dbReference type="EC" id="4.1.1.11"/>
    </reaction>
</comment>
<keyword evidence="2 9" id="KW-0566">Pantothenate biosynthesis</keyword>
<evidence type="ECO:0000256" key="7">
    <source>
        <dbReference type="ARBA" id="ARBA00023270"/>
    </source>
</evidence>
<dbReference type="InterPro" id="IPR009010">
    <property type="entry name" value="Asp_de-COase-like_dom_sf"/>
</dbReference>
<dbReference type="UniPathway" id="UPA00028">
    <property type="reaction ID" value="UER00002"/>
</dbReference>
<feature type="chain" id="PRO_5013994187" description="Aspartate 1-decarboxylase alpha chain" evidence="9 12">
    <location>
        <begin position="25"/>
        <end position="123"/>
    </location>
</feature>
<dbReference type="GO" id="GO:0004068">
    <property type="term" value="F:aspartate 1-decarboxylase activity"/>
    <property type="evidence" value="ECO:0007669"/>
    <property type="project" value="UniProtKB-UniRule"/>
</dbReference>
<evidence type="ECO:0000256" key="12">
    <source>
        <dbReference type="PIRSR" id="PIRSR006246-5"/>
    </source>
</evidence>
<feature type="active site" description="Schiff-base intermediate with substrate; via pyruvic acid" evidence="9 10">
    <location>
        <position position="25"/>
    </location>
</feature>
<keyword evidence="3 9" id="KW-0210">Decarboxylase</keyword>
<comment type="function">
    <text evidence="9">Catalyzes the pyruvoyl-dependent decarboxylation of aspartate to produce beta-alanine.</text>
</comment>
<evidence type="ECO:0000256" key="11">
    <source>
        <dbReference type="PIRSR" id="PIRSR006246-3"/>
    </source>
</evidence>
<comment type="caution">
    <text evidence="9">Lacks conserved residue(s) required for the propagation of feature annotation.</text>
</comment>
<evidence type="ECO:0000256" key="5">
    <source>
        <dbReference type="ARBA" id="ARBA00023145"/>
    </source>
</evidence>
<comment type="similarity">
    <text evidence="9">Belongs to the PanD family.</text>
</comment>
<keyword evidence="8 9" id="KW-0670">Pyruvate</keyword>
<name>A0A1I3N8Z0_9PLAN</name>
<keyword evidence="7 9" id="KW-0704">Schiff base</keyword>
<comment type="PTM">
    <text evidence="9 11">Is synthesized initially as an inactive proenzyme, which is activated by self-cleavage at a specific serine bond to produce a beta-subunit with a hydroxyl group at its C-terminus and an alpha-subunit with a pyruvoyl group at its N-terminus.</text>
</comment>
<dbReference type="AlphaFoldDB" id="A0A1I3N8Z0"/>
<feature type="chain" id="PRO_5013994186" description="Aspartate 1-decarboxylase beta chain" evidence="9 12">
    <location>
        <begin position="1"/>
        <end position="24"/>
    </location>
</feature>
<keyword evidence="4 9" id="KW-0068">Autocatalytic cleavage</keyword>
<dbReference type="OrthoDB" id="9803983at2"/>
<sequence>MLLRLLKSKLHMAAVTKTELHYHGSITIDRDIMDAVGLLPYEQVLIANCANGLRGETYVIEGGRGSGQIQMNGALARMAHSGDRIIVLAFAFATPEEVPHHHPQVAILDEHNRIVEKFDAEIV</sequence>
<organism evidence="13 14">
    <name type="scientific">Planctomicrobium piriforme</name>
    <dbReference type="NCBI Taxonomy" id="1576369"/>
    <lineage>
        <taxon>Bacteria</taxon>
        <taxon>Pseudomonadati</taxon>
        <taxon>Planctomycetota</taxon>
        <taxon>Planctomycetia</taxon>
        <taxon>Planctomycetales</taxon>
        <taxon>Planctomycetaceae</taxon>
        <taxon>Planctomicrobium</taxon>
    </lineage>
</organism>
<evidence type="ECO:0000256" key="9">
    <source>
        <dbReference type="HAMAP-Rule" id="MF_00446"/>
    </source>
</evidence>
<proteinExistence type="inferred from homology"/>
<keyword evidence="5 9" id="KW-0865">Zymogen</keyword>
<evidence type="ECO:0000313" key="13">
    <source>
        <dbReference type="EMBL" id="SFJ05781.1"/>
    </source>
</evidence>
<evidence type="ECO:0000256" key="8">
    <source>
        <dbReference type="ARBA" id="ARBA00023317"/>
    </source>
</evidence>
<feature type="modified residue" description="Pyruvic acid (Ser)" evidence="9 11">
    <location>
        <position position="25"/>
    </location>
</feature>
<comment type="subcellular location">
    <subcellularLocation>
        <location evidence="9">Cytoplasm</location>
    </subcellularLocation>
</comment>
<protein>
    <recommendedName>
        <fullName evidence="9">Aspartate 1-decarboxylase</fullName>
        <ecNumber evidence="9">4.1.1.11</ecNumber>
    </recommendedName>
    <alternativeName>
        <fullName evidence="9">Aspartate alpha-decarboxylase</fullName>
    </alternativeName>
    <component>
        <recommendedName>
            <fullName evidence="9">Aspartate 1-decarboxylase beta chain</fullName>
        </recommendedName>
    </component>
    <component>
        <recommendedName>
            <fullName evidence="9">Aspartate 1-decarboxylase alpha chain</fullName>
        </recommendedName>
    </component>
</protein>
<dbReference type="EC" id="4.1.1.11" evidence="9"/>
<dbReference type="PANTHER" id="PTHR21012">
    <property type="entry name" value="ASPARTATE 1-DECARBOXYLASE"/>
    <property type="match status" value="1"/>
</dbReference>
<comment type="pathway">
    <text evidence="9">Cofactor biosynthesis; (R)-pantothenate biosynthesis; beta-alanine from L-aspartate: step 1/1.</text>
</comment>
<dbReference type="NCBIfam" id="TIGR00223">
    <property type="entry name" value="panD"/>
    <property type="match status" value="1"/>
</dbReference>
<dbReference type="GO" id="GO:0015940">
    <property type="term" value="P:pantothenate biosynthetic process"/>
    <property type="evidence" value="ECO:0007669"/>
    <property type="project" value="UniProtKB-UniRule"/>
</dbReference>
<dbReference type="EMBL" id="FOQD01000015">
    <property type="protein sequence ID" value="SFJ05781.1"/>
    <property type="molecule type" value="Genomic_DNA"/>
</dbReference>
<feature type="binding site" evidence="9">
    <location>
        <position position="57"/>
    </location>
    <ligand>
        <name>substrate</name>
    </ligand>
</feature>
<dbReference type="Gene3D" id="2.40.40.20">
    <property type="match status" value="1"/>
</dbReference>
<evidence type="ECO:0000256" key="3">
    <source>
        <dbReference type="ARBA" id="ARBA00022793"/>
    </source>
</evidence>
<evidence type="ECO:0000256" key="2">
    <source>
        <dbReference type="ARBA" id="ARBA00022655"/>
    </source>
</evidence>
<reference evidence="14" key="1">
    <citation type="submission" date="2016-10" db="EMBL/GenBank/DDBJ databases">
        <authorList>
            <person name="Varghese N."/>
            <person name="Submissions S."/>
        </authorList>
    </citation>
    <scope>NUCLEOTIDE SEQUENCE [LARGE SCALE GENOMIC DNA]</scope>
    <source>
        <strain evidence="14">DSM 26348</strain>
    </source>
</reference>
<dbReference type="HAMAP" id="MF_00446">
    <property type="entry name" value="PanD"/>
    <property type="match status" value="1"/>
</dbReference>
<dbReference type="Pfam" id="PF02261">
    <property type="entry name" value="Asp_decarbox"/>
    <property type="match status" value="1"/>
</dbReference>